<sequence length="106" mass="11950">MSHHHTPHYSHHSVCTVLTVSPTPYRSDPTPHPRNPFSLLQLRSSSPCLVCIPDHSLVIEVARDRGLDRGSCVSCRFCHSDTRLHHSIYSATPSFLFLFPCELVLC</sequence>
<protein>
    <submittedName>
        <fullName evidence="1">Uncharacterized protein</fullName>
    </submittedName>
</protein>
<dbReference type="AlphaFoldDB" id="A0A8D8YRR9"/>
<accession>A0A8D8YRR9</accession>
<reference evidence="1" key="1">
    <citation type="submission" date="2021-05" db="EMBL/GenBank/DDBJ databases">
        <authorList>
            <person name="Alioto T."/>
            <person name="Alioto T."/>
            <person name="Gomez Garrido J."/>
        </authorList>
    </citation>
    <scope>NUCLEOTIDE SEQUENCE</scope>
</reference>
<organism evidence="1">
    <name type="scientific">Cacopsylla melanoneura</name>
    <dbReference type="NCBI Taxonomy" id="428564"/>
    <lineage>
        <taxon>Eukaryota</taxon>
        <taxon>Metazoa</taxon>
        <taxon>Ecdysozoa</taxon>
        <taxon>Arthropoda</taxon>
        <taxon>Hexapoda</taxon>
        <taxon>Insecta</taxon>
        <taxon>Pterygota</taxon>
        <taxon>Neoptera</taxon>
        <taxon>Paraneoptera</taxon>
        <taxon>Hemiptera</taxon>
        <taxon>Sternorrhyncha</taxon>
        <taxon>Psylloidea</taxon>
        <taxon>Psyllidae</taxon>
        <taxon>Psyllinae</taxon>
        <taxon>Cacopsylla</taxon>
    </lineage>
</organism>
<name>A0A8D8YRR9_9HEMI</name>
<dbReference type="EMBL" id="HBUF01391110">
    <property type="protein sequence ID" value="CAG6733910.1"/>
    <property type="molecule type" value="Transcribed_RNA"/>
</dbReference>
<proteinExistence type="predicted"/>
<evidence type="ECO:0000313" key="1">
    <source>
        <dbReference type="EMBL" id="CAG6733910.1"/>
    </source>
</evidence>